<evidence type="ECO:0000313" key="1">
    <source>
        <dbReference type="EMBL" id="QDT59785.1"/>
    </source>
</evidence>
<dbReference type="Proteomes" id="UP000315003">
    <property type="component" value="Chromosome"/>
</dbReference>
<evidence type="ECO:0000313" key="2">
    <source>
        <dbReference type="Proteomes" id="UP000315003"/>
    </source>
</evidence>
<protein>
    <submittedName>
        <fullName evidence="1">Uncharacterized protein</fullName>
    </submittedName>
</protein>
<organism evidence="1 2">
    <name type="scientific">Stieleria bergensis</name>
    <dbReference type="NCBI Taxonomy" id="2528025"/>
    <lineage>
        <taxon>Bacteria</taxon>
        <taxon>Pseudomonadati</taxon>
        <taxon>Planctomycetota</taxon>
        <taxon>Planctomycetia</taxon>
        <taxon>Pirellulales</taxon>
        <taxon>Pirellulaceae</taxon>
        <taxon>Stieleria</taxon>
    </lineage>
</organism>
<proteinExistence type="predicted"/>
<sequence>MSTNPHESISVDQCRLAFLFRDHEHCNPLHDERSSEGLVSGLNREWRLSLEMERENANEN</sequence>
<name>A0A517SUH8_9BACT</name>
<accession>A0A517SUH8</accession>
<keyword evidence="2" id="KW-1185">Reference proteome</keyword>
<dbReference type="AlphaFoldDB" id="A0A517SUH8"/>
<gene>
    <name evidence="1" type="ORF">SV7mr_22950</name>
</gene>
<reference evidence="1 2" key="1">
    <citation type="submission" date="2019-02" db="EMBL/GenBank/DDBJ databases">
        <title>Deep-cultivation of Planctomycetes and their phenomic and genomic characterization uncovers novel biology.</title>
        <authorList>
            <person name="Wiegand S."/>
            <person name="Jogler M."/>
            <person name="Boedeker C."/>
            <person name="Pinto D."/>
            <person name="Vollmers J."/>
            <person name="Rivas-Marin E."/>
            <person name="Kohn T."/>
            <person name="Peeters S.H."/>
            <person name="Heuer A."/>
            <person name="Rast P."/>
            <person name="Oberbeckmann S."/>
            <person name="Bunk B."/>
            <person name="Jeske O."/>
            <person name="Meyerdierks A."/>
            <person name="Storesund J.E."/>
            <person name="Kallscheuer N."/>
            <person name="Luecker S."/>
            <person name="Lage O.M."/>
            <person name="Pohl T."/>
            <person name="Merkel B.J."/>
            <person name="Hornburger P."/>
            <person name="Mueller R.-W."/>
            <person name="Bruemmer F."/>
            <person name="Labrenz M."/>
            <person name="Spormann A.M."/>
            <person name="Op den Camp H."/>
            <person name="Overmann J."/>
            <person name="Amann R."/>
            <person name="Jetten M.S.M."/>
            <person name="Mascher T."/>
            <person name="Medema M.H."/>
            <person name="Devos D.P."/>
            <person name="Kaster A.-K."/>
            <person name="Ovreas L."/>
            <person name="Rohde M."/>
            <person name="Galperin M.Y."/>
            <person name="Jogler C."/>
        </authorList>
    </citation>
    <scope>NUCLEOTIDE SEQUENCE [LARGE SCALE GENOMIC DNA]</scope>
    <source>
        <strain evidence="1 2">SV_7m_r</strain>
    </source>
</reference>
<dbReference type="EMBL" id="CP036272">
    <property type="protein sequence ID" value="QDT59785.1"/>
    <property type="molecule type" value="Genomic_DNA"/>
</dbReference>